<evidence type="ECO:0008006" key="5">
    <source>
        <dbReference type="Google" id="ProtNLM"/>
    </source>
</evidence>
<dbReference type="InterPro" id="IPR002885">
    <property type="entry name" value="PPR_rpt"/>
</dbReference>
<reference evidence="3 4" key="1">
    <citation type="submission" date="2019-07" db="EMBL/GenBank/DDBJ databases">
        <title>De Novo Assembly of kiwifruit Actinidia rufa.</title>
        <authorList>
            <person name="Sugita-Konishi S."/>
            <person name="Sato K."/>
            <person name="Mori E."/>
            <person name="Abe Y."/>
            <person name="Kisaki G."/>
            <person name="Hamano K."/>
            <person name="Suezawa K."/>
            <person name="Otani M."/>
            <person name="Fukuda T."/>
            <person name="Manabe T."/>
            <person name="Gomi K."/>
            <person name="Tabuchi M."/>
            <person name="Akimitsu K."/>
            <person name="Kataoka I."/>
        </authorList>
    </citation>
    <scope>NUCLEOTIDE SEQUENCE [LARGE SCALE GENOMIC DNA]</scope>
    <source>
        <strain evidence="4">cv. Fuchu</strain>
    </source>
</reference>
<dbReference type="InterPro" id="IPR011990">
    <property type="entry name" value="TPR-like_helical_dom_sf"/>
</dbReference>
<dbReference type="NCBIfam" id="TIGR00756">
    <property type="entry name" value="PPR"/>
    <property type="match status" value="1"/>
</dbReference>
<dbReference type="GO" id="GO:0009451">
    <property type="term" value="P:RNA modification"/>
    <property type="evidence" value="ECO:0007669"/>
    <property type="project" value="InterPro"/>
</dbReference>
<dbReference type="GO" id="GO:0003723">
    <property type="term" value="F:RNA binding"/>
    <property type="evidence" value="ECO:0007669"/>
    <property type="project" value="InterPro"/>
</dbReference>
<proteinExistence type="predicted"/>
<dbReference type="PROSITE" id="PS51375">
    <property type="entry name" value="PPR"/>
    <property type="match status" value="1"/>
</dbReference>
<evidence type="ECO:0000256" key="1">
    <source>
        <dbReference type="ARBA" id="ARBA00022737"/>
    </source>
</evidence>
<dbReference type="OrthoDB" id="9990610at2759"/>
<organism evidence="3 4">
    <name type="scientific">Actinidia rufa</name>
    <dbReference type="NCBI Taxonomy" id="165716"/>
    <lineage>
        <taxon>Eukaryota</taxon>
        <taxon>Viridiplantae</taxon>
        <taxon>Streptophyta</taxon>
        <taxon>Embryophyta</taxon>
        <taxon>Tracheophyta</taxon>
        <taxon>Spermatophyta</taxon>
        <taxon>Magnoliopsida</taxon>
        <taxon>eudicotyledons</taxon>
        <taxon>Gunneridae</taxon>
        <taxon>Pentapetalae</taxon>
        <taxon>asterids</taxon>
        <taxon>Ericales</taxon>
        <taxon>Actinidiaceae</taxon>
        <taxon>Actinidia</taxon>
    </lineage>
</organism>
<sequence>MHSFSAPSQASSCLDTENWPLPRPLRSRVFDERAESDVVRWNAVMVGYRKCGDVDAAREMLEAMTGEEHCHLEWDEEGIYKEALEIFEEMQREKVRPGKFVLSSLLASCANVGALDHSRVCGLFKVRTWHLYLVLPSIDRSIT</sequence>
<feature type="repeat" description="PPR" evidence="2">
    <location>
        <begin position="37"/>
        <end position="71"/>
    </location>
</feature>
<dbReference type="AlphaFoldDB" id="A0A7J0G8V6"/>
<dbReference type="Gene3D" id="1.25.40.10">
    <property type="entry name" value="Tetratricopeptide repeat domain"/>
    <property type="match status" value="1"/>
</dbReference>
<evidence type="ECO:0000313" key="3">
    <source>
        <dbReference type="EMBL" id="GFZ07234.1"/>
    </source>
</evidence>
<comment type="caution">
    <text evidence="3">The sequence shown here is derived from an EMBL/GenBank/DDBJ whole genome shotgun (WGS) entry which is preliminary data.</text>
</comment>
<accession>A0A7J0G8V6</accession>
<name>A0A7J0G8V6_9ERIC</name>
<dbReference type="Pfam" id="PF01535">
    <property type="entry name" value="PPR"/>
    <property type="match status" value="2"/>
</dbReference>
<keyword evidence="1" id="KW-0677">Repeat</keyword>
<gene>
    <name evidence="3" type="ORF">Acr_19g0001710</name>
</gene>
<evidence type="ECO:0000256" key="2">
    <source>
        <dbReference type="PROSITE-ProRule" id="PRU00708"/>
    </source>
</evidence>
<dbReference type="EMBL" id="BJWL01000019">
    <property type="protein sequence ID" value="GFZ07234.1"/>
    <property type="molecule type" value="Genomic_DNA"/>
</dbReference>
<dbReference type="InterPro" id="IPR046960">
    <property type="entry name" value="PPR_At4g14850-like_plant"/>
</dbReference>
<protein>
    <recommendedName>
        <fullName evidence="5">Tetratricopeptide repeat (TPR)-like superfamily protein</fullName>
    </recommendedName>
</protein>
<keyword evidence="4" id="KW-1185">Reference proteome</keyword>
<dbReference type="Proteomes" id="UP000585474">
    <property type="component" value="Unassembled WGS sequence"/>
</dbReference>
<evidence type="ECO:0000313" key="4">
    <source>
        <dbReference type="Proteomes" id="UP000585474"/>
    </source>
</evidence>
<dbReference type="PANTHER" id="PTHR47926">
    <property type="entry name" value="PENTATRICOPEPTIDE REPEAT-CONTAINING PROTEIN"/>
    <property type="match status" value="1"/>
</dbReference>